<dbReference type="Pfam" id="PF16344">
    <property type="entry name" value="FecR_C"/>
    <property type="match status" value="1"/>
</dbReference>
<evidence type="ECO:0000313" key="4">
    <source>
        <dbReference type="EMBL" id="UYQ94133.1"/>
    </source>
</evidence>
<name>A0ABY6J388_9BACT</name>
<feature type="domain" description="Protein FecR C-terminal" evidence="3">
    <location>
        <begin position="305"/>
        <end position="368"/>
    </location>
</feature>
<keyword evidence="1" id="KW-1133">Transmembrane helix</keyword>
<proteinExistence type="predicted"/>
<evidence type="ECO:0000259" key="2">
    <source>
        <dbReference type="Pfam" id="PF04773"/>
    </source>
</evidence>
<dbReference type="Gene3D" id="3.55.50.30">
    <property type="match status" value="1"/>
</dbReference>
<organism evidence="4 5">
    <name type="scientific">Chitinophaga horti</name>
    <dbReference type="NCBI Taxonomy" id="2920382"/>
    <lineage>
        <taxon>Bacteria</taxon>
        <taxon>Pseudomonadati</taxon>
        <taxon>Bacteroidota</taxon>
        <taxon>Chitinophagia</taxon>
        <taxon>Chitinophagales</taxon>
        <taxon>Chitinophagaceae</taxon>
        <taxon>Chitinophaga</taxon>
    </lineage>
</organism>
<feature type="domain" description="FecR protein" evidence="2">
    <location>
        <begin position="169"/>
        <end position="264"/>
    </location>
</feature>
<evidence type="ECO:0000256" key="1">
    <source>
        <dbReference type="SAM" id="Phobius"/>
    </source>
</evidence>
<dbReference type="InterPro" id="IPR012373">
    <property type="entry name" value="Ferrdict_sens_TM"/>
</dbReference>
<keyword evidence="1" id="KW-0812">Transmembrane</keyword>
<dbReference type="RefSeq" id="WP_264282082.1">
    <property type="nucleotide sequence ID" value="NZ_CP107006.1"/>
</dbReference>
<dbReference type="Proteomes" id="UP001162741">
    <property type="component" value="Chromosome"/>
</dbReference>
<evidence type="ECO:0000313" key="5">
    <source>
        <dbReference type="Proteomes" id="UP001162741"/>
    </source>
</evidence>
<keyword evidence="1" id="KW-0472">Membrane</keyword>
<dbReference type="InterPro" id="IPR006860">
    <property type="entry name" value="FecR"/>
</dbReference>
<accession>A0ABY6J388</accession>
<keyword evidence="5" id="KW-1185">Reference proteome</keyword>
<evidence type="ECO:0000259" key="3">
    <source>
        <dbReference type="Pfam" id="PF16344"/>
    </source>
</evidence>
<reference evidence="4" key="1">
    <citation type="submission" date="2022-10" db="EMBL/GenBank/DDBJ databases">
        <title>Chitinophaga sp. nov., isolated from soil.</title>
        <authorList>
            <person name="Jeon C.O."/>
        </authorList>
    </citation>
    <scope>NUCLEOTIDE SEQUENCE</scope>
    <source>
        <strain evidence="4">R8</strain>
    </source>
</reference>
<dbReference type="PANTHER" id="PTHR30273">
    <property type="entry name" value="PERIPLASMIC SIGNAL SENSOR AND SIGMA FACTOR ACTIVATOR FECR-RELATED"/>
    <property type="match status" value="1"/>
</dbReference>
<dbReference type="InterPro" id="IPR032508">
    <property type="entry name" value="FecR_C"/>
</dbReference>
<dbReference type="Pfam" id="PF04773">
    <property type="entry name" value="FecR"/>
    <property type="match status" value="1"/>
</dbReference>
<dbReference type="PIRSF" id="PIRSF018266">
    <property type="entry name" value="FecR"/>
    <property type="match status" value="1"/>
</dbReference>
<gene>
    <name evidence="4" type="ORF">MKQ68_03380</name>
</gene>
<protein>
    <submittedName>
        <fullName evidence="4">FecR domain-containing protein</fullName>
    </submittedName>
</protein>
<dbReference type="Gene3D" id="2.60.120.1440">
    <property type="match status" value="1"/>
</dbReference>
<dbReference type="EMBL" id="CP107006">
    <property type="protein sequence ID" value="UYQ94133.1"/>
    <property type="molecule type" value="Genomic_DNA"/>
</dbReference>
<dbReference type="PANTHER" id="PTHR30273:SF2">
    <property type="entry name" value="PROTEIN FECR"/>
    <property type="match status" value="1"/>
</dbReference>
<feature type="transmembrane region" description="Helical" evidence="1">
    <location>
        <begin position="79"/>
        <end position="96"/>
    </location>
</feature>
<sequence length="374" mass="41248">MTDQTKLSLINKYKAGQLTEEEEASFFAWYREVTLDELHQLLQMGDQPPAYQEASPEFLAAMQQRLQEPAKVRKLQPRLWWAAAAVLLVAGSVYLLRPATKPVDVVVTASADVAPGKNGAVLTLANGQQVSLDSLADGVVANQQGTNVVMQNGSLHYHADEASGSAYNTISTPPARQFRLTLPDGSLVWLNAKSSIRYPTAFTGANRTVEVNGEAYFEVAKNAARPFRVQLKNATVEVLGTHFNLNAYDDEPSVRATLLEGSIRAVKGTEGVVLQPGQQADIETSIRVKENINTNQVVAWKDGTFNFDQLGVEEVMRQLSRWYDIEIVYEKGVPVNKFYGEIGRNLNLSQVLDGLKASGVNFRIEENKRLIVLP</sequence>